<feature type="active site" description="Proton acceptor" evidence="4">
    <location>
        <position position="167"/>
    </location>
</feature>
<organism evidence="7 8">
    <name type="scientific">Streptomyces inhibens</name>
    <dbReference type="NCBI Taxonomy" id="2293571"/>
    <lineage>
        <taxon>Bacteria</taxon>
        <taxon>Bacillati</taxon>
        <taxon>Actinomycetota</taxon>
        <taxon>Actinomycetes</taxon>
        <taxon>Kitasatosporales</taxon>
        <taxon>Streptomycetaceae</taxon>
        <taxon>Streptomyces</taxon>
    </lineage>
</organism>
<accession>A0A371QB81</accession>
<dbReference type="Proteomes" id="UP000262477">
    <property type="component" value="Unassembled WGS sequence"/>
</dbReference>
<evidence type="ECO:0000313" key="8">
    <source>
        <dbReference type="Proteomes" id="UP000262477"/>
    </source>
</evidence>
<evidence type="ECO:0000256" key="5">
    <source>
        <dbReference type="SAM" id="MobiDB-lite"/>
    </source>
</evidence>
<evidence type="ECO:0000256" key="2">
    <source>
        <dbReference type="ARBA" id="ARBA00022963"/>
    </source>
</evidence>
<evidence type="ECO:0000256" key="4">
    <source>
        <dbReference type="PROSITE-ProRule" id="PRU01161"/>
    </source>
</evidence>
<comment type="caution">
    <text evidence="4">Lacks conserved residue(s) required for the propagation of feature annotation.</text>
</comment>
<dbReference type="InterPro" id="IPR002641">
    <property type="entry name" value="PNPLA_dom"/>
</dbReference>
<gene>
    <name evidence="7" type="ORF">DY245_02055</name>
</gene>
<feature type="short sequence motif" description="DGA/G" evidence="4">
    <location>
        <begin position="167"/>
        <end position="169"/>
    </location>
</feature>
<protein>
    <submittedName>
        <fullName evidence="7">Patatin-like phospholipase family protein</fullName>
    </submittedName>
</protein>
<name>A0A371QB81_STRIH</name>
<evidence type="ECO:0000256" key="3">
    <source>
        <dbReference type="ARBA" id="ARBA00023098"/>
    </source>
</evidence>
<dbReference type="PROSITE" id="PS51635">
    <property type="entry name" value="PNPLA"/>
    <property type="match status" value="1"/>
</dbReference>
<evidence type="ECO:0000313" key="7">
    <source>
        <dbReference type="EMBL" id="REK91927.1"/>
    </source>
</evidence>
<keyword evidence="8" id="KW-1185">Reference proteome</keyword>
<keyword evidence="1 4" id="KW-0378">Hydrolase</keyword>
<dbReference type="GO" id="GO:0016787">
    <property type="term" value="F:hydrolase activity"/>
    <property type="evidence" value="ECO:0007669"/>
    <property type="project" value="UniProtKB-UniRule"/>
</dbReference>
<proteinExistence type="predicted"/>
<comment type="caution">
    <text evidence="7">The sequence shown here is derived from an EMBL/GenBank/DDBJ whole genome shotgun (WGS) entry which is preliminary data.</text>
</comment>
<dbReference type="GO" id="GO:0016042">
    <property type="term" value="P:lipid catabolic process"/>
    <property type="evidence" value="ECO:0007669"/>
    <property type="project" value="UniProtKB-UniRule"/>
</dbReference>
<dbReference type="AlphaFoldDB" id="A0A371QB81"/>
<dbReference type="EMBL" id="QUAC01000014">
    <property type="protein sequence ID" value="REK91927.1"/>
    <property type="molecule type" value="Genomic_DNA"/>
</dbReference>
<keyword evidence="2 4" id="KW-0442">Lipid degradation</keyword>
<dbReference type="PANTHER" id="PTHR14226">
    <property type="entry name" value="NEUROPATHY TARGET ESTERASE/SWISS CHEESE D.MELANOGASTER"/>
    <property type="match status" value="1"/>
</dbReference>
<evidence type="ECO:0000256" key="1">
    <source>
        <dbReference type="ARBA" id="ARBA00022801"/>
    </source>
</evidence>
<reference evidence="7 8" key="1">
    <citation type="submission" date="2018-08" db="EMBL/GenBank/DDBJ databases">
        <title>Streptomyces NEAU-D10 sp. nov., a novel Actinomycete isolated from soil.</title>
        <authorList>
            <person name="Jin L."/>
        </authorList>
    </citation>
    <scope>NUCLEOTIDE SEQUENCE [LARGE SCALE GENOMIC DNA]</scope>
    <source>
        <strain evidence="7 8">NEAU-D10</strain>
    </source>
</reference>
<sequence length="272" mass="28424">MAGLLGGMRGAGVDLAEADLIVGTSAGAIIGAVLATGQDPDRLATPPRPADSDIAPPRVDRRRLGEVFAVLGAAGSDPTEARRRVGQLALAAETGPEQAHLARMGALVGAHQWPDRKLLITAVDAETGEPEVFDRASGVPLPSAVAASTAFPGFYPPLTINGRTYMDGGLRSGTSADLATGARVVVVIEPLAHLFPREPLAQELAEVGADAVVTIGPDEATARVFGQDLHDRSAWQPSYRAGVRQAAETAQRVRAAWQAPAIEEPRRNERSE</sequence>
<dbReference type="InterPro" id="IPR050301">
    <property type="entry name" value="NTE"/>
</dbReference>
<evidence type="ECO:0000259" key="6">
    <source>
        <dbReference type="PROSITE" id="PS51635"/>
    </source>
</evidence>
<feature type="region of interest" description="Disordered" evidence="5">
    <location>
        <begin position="38"/>
        <end position="57"/>
    </location>
</feature>
<dbReference type="OrthoDB" id="2339873at2"/>
<dbReference type="Gene3D" id="3.40.1090.10">
    <property type="entry name" value="Cytosolic phospholipase A2 catalytic domain"/>
    <property type="match status" value="2"/>
</dbReference>
<feature type="domain" description="PNPLA" evidence="6">
    <location>
        <begin position="1"/>
        <end position="180"/>
    </location>
</feature>
<feature type="short sequence motif" description="GXSXG" evidence="4">
    <location>
        <begin position="23"/>
        <end position="27"/>
    </location>
</feature>
<dbReference type="SUPFAM" id="SSF52151">
    <property type="entry name" value="FabD/lysophospholipase-like"/>
    <property type="match status" value="1"/>
</dbReference>
<keyword evidence="3 4" id="KW-0443">Lipid metabolism</keyword>
<feature type="active site" description="Nucleophile" evidence="4">
    <location>
        <position position="25"/>
    </location>
</feature>
<dbReference type="InterPro" id="IPR016035">
    <property type="entry name" value="Acyl_Trfase/lysoPLipase"/>
</dbReference>
<dbReference type="PANTHER" id="PTHR14226:SF57">
    <property type="entry name" value="BLR7027 PROTEIN"/>
    <property type="match status" value="1"/>
</dbReference>
<dbReference type="Pfam" id="PF01734">
    <property type="entry name" value="Patatin"/>
    <property type="match status" value="1"/>
</dbReference>